<evidence type="ECO:0000256" key="4">
    <source>
        <dbReference type="ARBA" id="ARBA00022989"/>
    </source>
</evidence>
<proteinExistence type="predicted"/>
<feature type="domain" description="TraD/TraG TraM recognition site" evidence="7">
    <location>
        <begin position="471"/>
        <end position="600"/>
    </location>
</feature>
<evidence type="ECO:0000313" key="8">
    <source>
        <dbReference type="EMBL" id="CDI02328.1"/>
    </source>
</evidence>
<dbReference type="RefSeq" id="WP_048672399.1">
    <property type="nucleotide sequence ID" value="NZ_CBTJ020000034.1"/>
</dbReference>
<feature type="compositionally biased region" description="Basic and acidic residues" evidence="6">
    <location>
        <begin position="726"/>
        <end position="737"/>
    </location>
</feature>
<protein>
    <recommendedName>
        <fullName evidence="7">TraD/TraG TraM recognition site domain-containing protein</fullName>
    </recommendedName>
</protein>
<dbReference type="CDD" id="cd01127">
    <property type="entry name" value="TrwB_TraG_TraD_VirD4"/>
    <property type="match status" value="2"/>
</dbReference>
<evidence type="ECO:0000259" key="7">
    <source>
        <dbReference type="Pfam" id="PF12696"/>
    </source>
</evidence>
<dbReference type="GO" id="GO:0005886">
    <property type="term" value="C:plasma membrane"/>
    <property type="evidence" value="ECO:0007669"/>
    <property type="project" value="UniProtKB-SubCell"/>
</dbReference>
<organism evidence="8 9">
    <name type="scientific">Candidatus Competibacter denitrificans Run_A_D11</name>
    <dbReference type="NCBI Taxonomy" id="1400863"/>
    <lineage>
        <taxon>Bacteria</taxon>
        <taxon>Pseudomonadati</taxon>
        <taxon>Pseudomonadota</taxon>
        <taxon>Gammaproteobacteria</taxon>
        <taxon>Candidatus Competibacteraceae</taxon>
        <taxon>Candidatus Competibacter</taxon>
    </lineage>
</organism>
<sequence length="737" mass="82024">MASYPIEALLRPPVEFSSSLAAASLAAITYRAPDLMMLTPTWSRFVVVGLSVMAVWRFYQGARVLRYQRGLRRNRLYRLSDQALHPDPKGLFLGRGFLWTARHTQRLWDATRAANRRFLEPGRSLRRLENAHPLSGLPALHGVGLLEGERRTILPHAERQGHIFYVGTTGVGKTRAAEWAMMQDIRRGNPVICMDPKGDPDLFRRLHEEALRVKRPFYFFHLGYPDQSARYNPIGRFGRVTEVATRVANQLPSQDNAEAFRQFAWLFTHLIARALVALGERPDYRKTLKCMNNIDPLLVRYFEQWLDREGPPGWRDLIVGPTPEPKTETPRYLKGRDPRALQLVQFYKAHELYDPVADGLKRAFEYEKTFFDKISVAVQPLLEKLLAGRVGELINPDYTDPDDPRPILEWTQAIRQRAIVYCGFDALSDSEVAAAVGQGMLADIVAYAGELYKHGLSDHLALPETLPETCLHLDEFSELVRGPEIIQALNKGRGAGLRFSLYTQTLADIAAGLGNRDRAGQVIGNASNTIVMLRVADLDTAELLAKRLGKVEVNMMMLVSGATDSSEPDSPVHFTSNMQDRVSTQTVPLLEAGYLMQLPRGHAFVLMAGGQLYKVQFPEIATTRRALPRDLDAIAQDMESRYQRAKGVEIRPEDSINRAALWGQIGSSAAAEETVTPLTAATPSASTAPSVAPGTSSAAPAPATPLAWTTLTHEDTARQWYDPAPADERVTASGDRA</sequence>
<evidence type="ECO:0000313" key="9">
    <source>
        <dbReference type="Proteomes" id="UP000035760"/>
    </source>
</evidence>
<reference evidence="8" key="1">
    <citation type="submission" date="2013-07" db="EMBL/GenBank/DDBJ databases">
        <authorList>
            <person name="McIlroy S."/>
        </authorList>
    </citation>
    <scope>NUCLEOTIDE SEQUENCE [LARGE SCALE GENOMIC DNA]</scope>
    <source>
        <strain evidence="8">Run_A_D11</strain>
    </source>
</reference>
<dbReference type="InterPro" id="IPR022458">
    <property type="entry name" value="Conjugative_coupling_TraG/TraD"/>
</dbReference>
<dbReference type="Gene3D" id="3.40.50.300">
    <property type="entry name" value="P-loop containing nucleotide triphosphate hydrolases"/>
    <property type="match status" value="2"/>
</dbReference>
<accession>W6MCZ0</accession>
<comment type="subcellular location">
    <subcellularLocation>
        <location evidence="1">Cell membrane</location>
        <topology evidence="1">Multi-pass membrane protein</topology>
    </subcellularLocation>
</comment>
<gene>
    <name evidence="8" type="ORF">BN873_280014</name>
</gene>
<keyword evidence="4" id="KW-1133">Transmembrane helix</keyword>
<dbReference type="EMBL" id="CBTJ020000034">
    <property type="protein sequence ID" value="CDI02328.1"/>
    <property type="molecule type" value="Genomic_DNA"/>
</dbReference>
<evidence type="ECO:0000256" key="3">
    <source>
        <dbReference type="ARBA" id="ARBA00022692"/>
    </source>
</evidence>
<comment type="caution">
    <text evidence="8">The sequence shown here is derived from an EMBL/GenBank/DDBJ whole genome shotgun (WGS) entry which is preliminary data.</text>
</comment>
<name>W6MCZ0_9GAMM</name>
<evidence type="ECO:0000256" key="2">
    <source>
        <dbReference type="ARBA" id="ARBA00022475"/>
    </source>
</evidence>
<dbReference type="PANTHER" id="PTHR37937:SF1">
    <property type="entry name" value="CONJUGATIVE TRANSFER: DNA TRANSPORT"/>
    <property type="match status" value="1"/>
</dbReference>
<dbReference type="OrthoDB" id="7817736at2"/>
<evidence type="ECO:0000256" key="6">
    <source>
        <dbReference type="SAM" id="MobiDB-lite"/>
    </source>
</evidence>
<evidence type="ECO:0000256" key="1">
    <source>
        <dbReference type="ARBA" id="ARBA00004651"/>
    </source>
</evidence>
<keyword evidence="9" id="KW-1185">Reference proteome</keyword>
<dbReference type="Pfam" id="PF12696">
    <property type="entry name" value="TraG-D_C"/>
    <property type="match status" value="1"/>
</dbReference>
<evidence type="ECO:0000256" key="5">
    <source>
        <dbReference type="ARBA" id="ARBA00023136"/>
    </source>
</evidence>
<dbReference type="SUPFAM" id="SSF52540">
    <property type="entry name" value="P-loop containing nucleoside triphosphate hydrolases"/>
    <property type="match status" value="1"/>
</dbReference>
<keyword evidence="3" id="KW-0812">Transmembrane</keyword>
<keyword evidence="2" id="KW-1003">Cell membrane</keyword>
<dbReference type="Proteomes" id="UP000035760">
    <property type="component" value="Unassembled WGS sequence"/>
</dbReference>
<dbReference type="STRING" id="1400863.BN873_280014"/>
<keyword evidence="5" id="KW-0472">Membrane</keyword>
<dbReference type="AlphaFoldDB" id="W6MCZ0"/>
<dbReference type="PANTHER" id="PTHR37937">
    <property type="entry name" value="CONJUGATIVE TRANSFER: DNA TRANSPORT"/>
    <property type="match status" value="1"/>
</dbReference>
<reference evidence="8" key="2">
    <citation type="submission" date="2014-03" db="EMBL/GenBank/DDBJ databases">
        <title>Candidatus Competibacter-lineage genomes retrieved from metagenomes reveal functional metabolic diversity.</title>
        <authorList>
            <person name="McIlroy S.J."/>
            <person name="Albertsen M."/>
            <person name="Andresen E.K."/>
            <person name="Saunders A.M."/>
            <person name="Kristiansen R."/>
            <person name="Stokholm-Bjerregaard M."/>
            <person name="Nielsen K.L."/>
            <person name="Nielsen P.H."/>
        </authorList>
    </citation>
    <scope>NUCLEOTIDE SEQUENCE</scope>
    <source>
        <strain evidence="8">Run_A_D11</strain>
    </source>
</reference>
<dbReference type="NCBIfam" id="TIGR03743">
    <property type="entry name" value="SXT_TraD"/>
    <property type="match status" value="1"/>
</dbReference>
<dbReference type="InterPro" id="IPR051539">
    <property type="entry name" value="T4SS-coupling_protein"/>
</dbReference>
<feature type="compositionally biased region" description="Low complexity" evidence="6">
    <location>
        <begin position="674"/>
        <end position="711"/>
    </location>
</feature>
<dbReference type="InterPro" id="IPR027417">
    <property type="entry name" value="P-loop_NTPase"/>
</dbReference>
<dbReference type="InterPro" id="IPR032689">
    <property type="entry name" value="TraG-D_C"/>
</dbReference>
<feature type="region of interest" description="Disordered" evidence="6">
    <location>
        <begin position="673"/>
        <end position="737"/>
    </location>
</feature>